<evidence type="ECO:0000313" key="4">
    <source>
        <dbReference type="Proteomes" id="UP000297948"/>
    </source>
</evidence>
<dbReference type="PROSITE" id="PS50966">
    <property type="entry name" value="ZF_SWIM"/>
    <property type="match status" value="1"/>
</dbReference>
<dbReference type="OrthoDB" id="188274at2"/>
<organism evidence="3 4">
    <name type="scientific">Streptomyces palmae</name>
    <dbReference type="NCBI Taxonomy" id="1701085"/>
    <lineage>
        <taxon>Bacteria</taxon>
        <taxon>Bacillati</taxon>
        <taxon>Actinomycetota</taxon>
        <taxon>Actinomycetes</taxon>
        <taxon>Kitasatosporales</taxon>
        <taxon>Streptomycetaceae</taxon>
        <taxon>Streptomyces</taxon>
    </lineage>
</organism>
<keyword evidence="4" id="KW-1185">Reference proteome</keyword>
<dbReference type="EMBL" id="SRID01000197">
    <property type="protein sequence ID" value="TGB03215.1"/>
    <property type="molecule type" value="Genomic_DNA"/>
</dbReference>
<evidence type="ECO:0000256" key="1">
    <source>
        <dbReference type="PROSITE-ProRule" id="PRU00325"/>
    </source>
</evidence>
<proteinExistence type="predicted"/>
<evidence type="ECO:0000313" key="3">
    <source>
        <dbReference type="EMBL" id="TGB03215.1"/>
    </source>
</evidence>
<gene>
    <name evidence="3" type="ORF">E4099_19860</name>
</gene>
<name>A0A4Z0GYU7_9ACTN</name>
<keyword evidence="1" id="KW-0479">Metal-binding</keyword>
<sequence>MADKDFGYTLWGRDWVRLAEPLSQTRPDPKLPSARRMALAGGVRVTIDGRFVRAAVHRGRSASVANIEVAPMSQEAVAEMSRRLSGVQPALTDELYRAITDAGHPPAPKLVGADCSCSADTSRCVHVLAVYYEMARCVDDDPRIALDVQGFFRASSDSAEVSTAETPQRWIALNALDPADYFTAST</sequence>
<protein>
    <recommendedName>
        <fullName evidence="2">SWIM-type domain-containing protein</fullName>
    </recommendedName>
</protein>
<dbReference type="RefSeq" id="WP_135340436.1">
    <property type="nucleotide sequence ID" value="NZ_JBHLTX010000013.1"/>
</dbReference>
<accession>A0A4Z0GYU7</accession>
<dbReference type="AlphaFoldDB" id="A0A4Z0GYU7"/>
<feature type="domain" description="SWIM-type" evidence="2">
    <location>
        <begin position="96"/>
        <end position="135"/>
    </location>
</feature>
<keyword evidence="1" id="KW-0863">Zinc-finger</keyword>
<dbReference type="GO" id="GO:0008270">
    <property type="term" value="F:zinc ion binding"/>
    <property type="evidence" value="ECO:0007669"/>
    <property type="project" value="UniProtKB-KW"/>
</dbReference>
<keyword evidence="1" id="KW-0862">Zinc</keyword>
<comment type="caution">
    <text evidence="3">The sequence shown here is derived from an EMBL/GenBank/DDBJ whole genome shotgun (WGS) entry which is preliminary data.</text>
</comment>
<evidence type="ECO:0000259" key="2">
    <source>
        <dbReference type="PROSITE" id="PS50966"/>
    </source>
</evidence>
<reference evidence="3 4" key="1">
    <citation type="submission" date="2019-03" db="EMBL/GenBank/DDBJ databases">
        <authorList>
            <person name="Gonzalez-Pimentel J.L."/>
        </authorList>
    </citation>
    <scope>NUCLEOTIDE SEQUENCE [LARGE SCALE GENOMIC DNA]</scope>
    <source>
        <strain evidence="3 4">JCM 31289</strain>
    </source>
</reference>
<dbReference type="InterPro" id="IPR007527">
    <property type="entry name" value="Znf_SWIM"/>
</dbReference>
<dbReference type="Proteomes" id="UP000297948">
    <property type="component" value="Unassembled WGS sequence"/>
</dbReference>